<evidence type="ECO:0000256" key="4">
    <source>
        <dbReference type="ARBA" id="ARBA00022692"/>
    </source>
</evidence>
<keyword evidence="4 9" id="KW-0812">Transmembrane</keyword>
<protein>
    <recommendedName>
        <fullName evidence="9">Protein translocase subunit SecE</fullName>
    </recommendedName>
</protein>
<evidence type="ECO:0000256" key="8">
    <source>
        <dbReference type="ARBA" id="ARBA00023136"/>
    </source>
</evidence>
<keyword evidence="5 9" id="KW-0653">Protein transport</keyword>
<dbReference type="PANTHER" id="PTHR33910">
    <property type="entry name" value="PROTEIN TRANSLOCASE SUBUNIT SECE"/>
    <property type="match status" value="1"/>
</dbReference>
<dbReference type="AlphaFoldDB" id="A0A1B7LW48"/>
<reference evidence="10 11" key="1">
    <citation type="submission" date="2016-04" db="EMBL/GenBank/DDBJ databases">
        <title>First whole genome shotgun sequence of the bacterium Enteractinococcus sp. strain UASWS1574.</title>
        <authorList>
            <person name="Crovadore J."/>
            <person name="Chablais R."/>
            <person name="Lefort F."/>
        </authorList>
    </citation>
    <scope>NUCLEOTIDE SEQUENCE [LARGE SCALE GENOMIC DNA]</scope>
    <source>
        <strain evidence="10 11">UASWS1574</strain>
    </source>
</reference>
<evidence type="ECO:0000313" key="10">
    <source>
        <dbReference type="EMBL" id="OAV59274.1"/>
    </source>
</evidence>
<comment type="subunit">
    <text evidence="9">Component of the Sec protein translocase complex. Heterotrimer consisting of SecY, SecE and SecG subunits. The heterotrimers can form oligomers, although 1 heterotrimer is thought to be able to translocate proteins. Interacts with the ribosome. Interacts with SecDF, and other proteins may be involved. Interacts with SecA.</text>
</comment>
<sequence>MSKTSSSRSAEKRGFFARIMMFLRQVIDEMRKVVTPTRQELVKMTGVVLVFVVIVIGLVSLLDWLFGMGASWVFGSSDGL</sequence>
<dbReference type="NCBIfam" id="TIGR00964">
    <property type="entry name" value="secE_bact"/>
    <property type="match status" value="1"/>
</dbReference>
<evidence type="ECO:0000256" key="2">
    <source>
        <dbReference type="ARBA" id="ARBA00022448"/>
    </source>
</evidence>
<dbReference type="EMBL" id="LXEY01000022">
    <property type="protein sequence ID" value="OAV59274.1"/>
    <property type="molecule type" value="Genomic_DNA"/>
</dbReference>
<dbReference type="GO" id="GO:0006605">
    <property type="term" value="P:protein targeting"/>
    <property type="evidence" value="ECO:0007669"/>
    <property type="project" value="UniProtKB-UniRule"/>
</dbReference>
<keyword evidence="2 9" id="KW-0813">Transport</keyword>
<feature type="transmembrane region" description="Helical" evidence="9">
    <location>
        <begin position="47"/>
        <end position="74"/>
    </location>
</feature>
<comment type="similarity">
    <text evidence="9">Belongs to the SecE/SEC61-gamma family.</text>
</comment>
<evidence type="ECO:0000256" key="1">
    <source>
        <dbReference type="ARBA" id="ARBA00004370"/>
    </source>
</evidence>
<dbReference type="Gene3D" id="1.20.5.1030">
    <property type="entry name" value="Preprotein translocase secy subunit"/>
    <property type="match status" value="1"/>
</dbReference>
<name>A0A1B7LW48_9MICC</name>
<comment type="caution">
    <text evidence="10">The sequence shown here is derived from an EMBL/GenBank/DDBJ whole genome shotgun (WGS) entry which is preliminary data.</text>
</comment>
<proteinExistence type="inferred from homology"/>
<dbReference type="GO" id="GO:0009306">
    <property type="term" value="P:protein secretion"/>
    <property type="evidence" value="ECO:0007669"/>
    <property type="project" value="UniProtKB-UniRule"/>
</dbReference>
<dbReference type="Proteomes" id="UP000078292">
    <property type="component" value="Unassembled WGS sequence"/>
</dbReference>
<dbReference type="GO" id="GO:0065002">
    <property type="term" value="P:intracellular protein transmembrane transport"/>
    <property type="evidence" value="ECO:0007669"/>
    <property type="project" value="UniProtKB-UniRule"/>
</dbReference>
<dbReference type="PANTHER" id="PTHR33910:SF1">
    <property type="entry name" value="PROTEIN TRANSLOCASE SUBUNIT SECE"/>
    <property type="match status" value="1"/>
</dbReference>
<dbReference type="GO" id="GO:0005886">
    <property type="term" value="C:plasma membrane"/>
    <property type="evidence" value="ECO:0007669"/>
    <property type="project" value="UniProtKB-SubCell"/>
</dbReference>
<dbReference type="InterPro" id="IPR005807">
    <property type="entry name" value="SecE_bac"/>
</dbReference>
<evidence type="ECO:0000256" key="5">
    <source>
        <dbReference type="ARBA" id="ARBA00022927"/>
    </source>
</evidence>
<keyword evidence="11" id="KW-1185">Reference proteome</keyword>
<comment type="function">
    <text evidence="9">Essential subunit of the Sec protein translocation channel SecYEG. Clamps together the 2 halves of SecY. May contact the channel plug during translocation.</text>
</comment>
<evidence type="ECO:0000256" key="9">
    <source>
        <dbReference type="HAMAP-Rule" id="MF_00422"/>
    </source>
</evidence>
<dbReference type="OrthoDB" id="9805743at2"/>
<evidence type="ECO:0000313" key="11">
    <source>
        <dbReference type="Proteomes" id="UP000078292"/>
    </source>
</evidence>
<accession>A0A1B7LW48</accession>
<dbReference type="STRING" id="1837282.A6F49_15550"/>
<dbReference type="GO" id="GO:0043952">
    <property type="term" value="P:protein transport by the Sec complex"/>
    <property type="evidence" value="ECO:0007669"/>
    <property type="project" value="UniProtKB-UniRule"/>
</dbReference>
<dbReference type="GO" id="GO:0008320">
    <property type="term" value="F:protein transmembrane transporter activity"/>
    <property type="evidence" value="ECO:0007669"/>
    <property type="project" value="UniProtKB-UniRule"/>
</dbReference>
<evidence type="ECO:0000256" key="6">
    <source>
        <dbReference type="ARBA" id="ARBA00022989"/>
    </source>
</evidence>
<keyword evidence="6 9" id="KW-1133">Transmembrane helix</keyword>
<dbReference type="Pfam" id="PF00584">
    <property type="entry name" value="SecE"/>
    <property type="match status" value="1"/>
</dbReference>
<evidence type="ECO:0000256" key="7">
    <source>
        <dbReference type="ARBA" id="ARBA00023010"/>
    </source>
</evidence>
<dbReference type="InterPro" id="IPR038379">
    <property type="entry name" value="SecE_sf"/>
</dbReference>
<keyword evidence="8 9" id="KW-0472">Membrane</keyword>
<dbReference type="HAMAP" id="MF_00422">
    <property type="entry name" value="SecE"/>
    <property type="match status" value="1"/>
</dbReference>
<keyword evidence="7 9" id="KW-0811">Translocation</keyword>
<dbReference type="InterPro" id="IPR001901">
    <property type="entry name" value="Translocase_SecE/Sec61-g"/>
</dbReference>
<organism evidence="10 11">
    <name type="scientific">Enteractinococcus helveticum</name>
    <dbReference type="NCBI Taxonomy" id="1837282"/>
    <lineage>
        <taxon>Bacteria</taxon>
        <taxon>Bacillati</taxon>
        <taxon>Actinomycetota</taxon>
        <taxon>Actinomycetes</taxon>
        <taxon>Micrococcales</taxon>
        <taxon>Micrococcaceae</taxon>
    </lineage>
</organism>
<keyword evidence="3 9" id="KW-1003">Cell membrane</keyword>
<comment type="subcellular location">
    <subcellularLocation>
        <location evidence="9">Cell membrane</location>
        <topology evidence="9">Single-pass membrane protein</topology>
    </subcellularLocation>
    <subcellularLocation>
        <location evidence="1">Membrane</location>
    </subcellularLocation>
</comment>
<evidence type="ECO:0000256" key="3">
    <source>
        <dbReference type="ARBA" id="ARBA00022475"/>
    </source>
</evidence>
<gene>
    <name evidence="9" type="primary">secE</name>
    <name evidence="10" type="ORF">A6F49_15550</name>
</gene>